<proteinExistence type="predicted"/>
<accession>A0A2N9HHH0</accession>
<protein>
    <submittedName>
        <fullName evidence="1">Uncharacterized protein</fullName>
    </submittedName>
</protein>
<evidence type="ECO:0000313" key="1">
    <source>
        <dbReference type="EMBL" id="SPD11059.1"/>
    </source>
</evidence>
<dbReference type="AlphaFoldDB" id="A0A2N9HHH0"/>
<name>A0A2N9HHH0_FAGSY</name>
<reference evidence="1" key="1">
    <citation type="submission" date="2018-02" db="EMBL/GenBank/DDBJ databases">
        <authorList>
            <person name="Cohen D.B."/>
            <person name="Kent A.D."/>
        </authorList>
    </citation>
    <scope>NUCLEOTIDE SEQUENCE</scope>
</reference>
<sequence length="179" mass="20477">MKAGSAAKLIVDALLQRFLPLARRRIETAQAQDGQYLRPSDPAYEQVLDSLAMIARHTPVPLLEALLKWRERFLKFEVGNGSRIRFWDDVWCLDKPLKVVYPELYRIACVKDAAVADYIYFRDETVHWEGRIRCVGSPPKIKAFREIGASFEHCDMEGHPSVLDVVSLEGVQLENFLGM</sequence>
<gene>
    <name evidence="1" type="ORF">FSB_LOCUS38941</name>
</gene>
<organism evidence="1">
    <name type="scientific">Fagus sylvatica</name>
    <name type="common">Beechnut</name>
    <dbReference type="NCBI Taxonomy" id="28930"/>
    <lineage>
        <taxon>Eukaryota</taxon>
        <taxon>Viridiplantae</taxon>
        <taxon>Streptophyta</taxon>
        <taxon>Embryophyta</taxon>
        <taxon>Tracheophyta</taxon>
        <taxon>Spermatophyta</taxon>
        <taxon>Magnoliopsida</taxon>
        <taxon>eudicotyledons</taxon>
        <taxon>Gunneridae</taxon>
        <taxon>Pentapetalae</taxon>
        <taxon>rosids</taxon>
        <taxon>fabids</taxon>
        <taxon>Fagales</taxon>
        <taxon>Fagaceae</taxon>
        <taxon>Fagus</taxon>
    </lineage>
</organism>
<dbReference type="EMBL" id="OIVN01003413">
    <property type="protein sequence ID" value="SPD11059.1"/>
    <property type="molecule type" value="Genomic_DNA"/>
</dbReference>
<dbReference type="PANTHER" id="PTHR36617:SF15">
    <property type="entry name" value="REVERSE TRANSCRIPTASE ZINC-BINDING DOMAIN-CONTAINING PROTEIN"/>
    <property type="match status" value="1"/>
</dbReference>
<dbReference type="PANTHER" id="PTHR36617">
    <property type="entry name" value="PROTEIN, PUTATIVE-RELATED"/>
    <property type="match status" value="1"/>
</dbReference>